<gene>
    <name evidence="2" type="ORF">BSP0115_LOCUS8094</name>
</gene>
<dbReference type="InterPro" id="IPR008775">
    <property type="entry name" value="Phytyl_CoA_dOase-like"/>
</dbReference>
<dbReference type="AlphaFoldDB" id="A0A7S1CBJ4"/>
<proteinExistence type="predicted"/>
<feature type="chain" id="PRO_5031242408" evidence="1">
    <location>
        <begin position="35"/>
        <end position="404"/>
    </location>
</feature>
<organism evidence="2">
    <name type="scientific">Bicosoecida sp. CB-2014</name>
    <dbReference type="NCBI Taxonomy" id="1486930"/>
    <lineage>
        <taxon>Eukaryota</taxon>
        <taxon>Sar</taxon>
        <taxon>Stramenopiles</taxon>
        <taxon>Bigyra</taxon>
        <taxon>Opalozoa</taxon>
        <taxon>Bicosoecida</taxon>
    </lineage>
</organism>
<feature type="signal peptide" evidence="1">
    <location>
        <begin position="1"/>
        <end position="34"/>
    </location>
</feature>
<accession>A0A7S1CBJ4</accession>
<sequence>MMLAASLAAPQRAVRAAVATTFVALLHLMGGVDAESGGVGRDELAAQASSPVYWRSLCPKLHIGEPHDVAFELSGLPGEVMESAELLGIDGYFLGHPHRREEEWRLGDNVTFGDMAACVVSMRQAGWPSVFVWVFDEFWLLVRRLRGILRALLGPDAVMLQPLWAYRVEAASSRSAASHEAETGGWFAHRDRPWLGTGNRPKSVPVYEGDTPWPPSLNVWLPLTHASPDNGCMYVYPKSTDSTIVDRLHRDRETMRMDAASVRAMPATPGQFMGWDGELLHWGSMAAEESLDCARISVNFEAARNYEIAAIVTHPEAAHFPLDLWPGFGFRLRAIDSTIKGFKHMNEHRVLPNRTRRFCLEDLHAVAASVPCGRDCDTLRGGLCGDASLPSDTPPQQCPRRRFE</sequence>
<name>A0A7S1CBJ4_9STRA</name>
<evidence type="ECO:0000256" key="1">
    <source>
        <dbReference type="SAM" id="SignalP"/>
    </source>
</evidence>
<reference evidence="2" key="1">
    <citation type="submission" date="2021-01" db="EMBL/GenBank/DDBJ databases">
        <authorList>
            <person name="Corre E."/>
            <person name="Pelletier E."/>
            <person name="Niang G."/>
            <person name="Scheremetjew M."/>
            <person name="Finn R."/>
            <person name="Kale V."/>
            <person name="Holt S."/>
            <person name="Cochrane G."/>
            <person name="Meng A."/>
            <person name="Brown T."/>
            <person name="Cohen L."/>
        </authorList>
    </citation>
    <scope>NUCLEOTIDE SEQUENCE</scope>
    <source>
        <strain evidence="2">Ms1</strain>
    </source>
</reference>
<protein>
    <submittedName>
        <fullName evidence="2">Uncharacterized protein</fullName>
    </submittedName>
</protein>
<dbReference type="EMBL" id="HBFS01011738">
    <property type="protein sequence ID" value="CAD8914839.1"/>
    <property type="molecule type" value="Transcribed_RNA"/>
</dbReference>
<keyword evidence="1" id="KW-0732">Signal</keyword>
<dbReference type="SUPFAM" id="SSF51197">
    <property type="entry name" value="Clavaminate synthase-like"/>
    <property type="match status" value="1"/>
</dbReference>
<dbReference type="Pfam" id="PF05721">
    <property type="entry name" value="PhyH"/>
    <property type="match status" value="1"/>
</dbReference>
<dbReference type="Gene3D" id="2.60.120.620">
    <property type="entry name" value="q2cbj1_9rhob like domain"/>
    <property type="match status" value="1"/>
</dbReference>
<evidence type="ECO:0000313" key="2">
    <source>
        <dbReference type="EMBL" id="CAD8914839.1"/>
    </source>
</evidence>